<dbReference type="Proteomes" id="UP000054783">
    <property type="component" value="Unassembled WGS sequence"/>
</dbReference>
<gene>
    <name evidence="1" type="ORF">T12_10961</name>
</gene>
<accession>A0A0V1A3Y9</accession>
<dbReference type="OrthoDB" id="10294518at2759"/>
<evidence type="ECO:0000313" key="2">
    <source>
        <dbReference type="Proteomes" id="UP000054783"/>
    </source>
</evidence>
<keyword evidence="2" id="KW-1185">Reference proteome</keyword>
<dbReference type="EMBL" id="JYDQ01000034">
    <property type="protein sequence ID" value="KRY19517.1"/>
    <property type="molecule type" value="Genomic_DNA"/>
</dbReference>
<reference evidence="1 2" key="1">
    <citation type="submission" date="2015-01" db="EMBL/GenBank/DDBJ databases">
        <title>Evolution of Trichinella species and genotypes.</title>
        <authorList>
            <person name="Korhonen P.K."/>
            <person name="Edoardo P."/>
            <person name="Giuseppe L.R."/>
            <person name="Gasser R.B."/>
        </authorList>
    </citation>
    <scope>NUCLEOTIDE SEQUENCE [LARGE SCALE GENOMIC DNA]</scope>
    <source>
        <strain evidence="1">ISS2496</strain>
    </source>
</reference>
<comment type="caution">
    <text evidence="1">The sequence shown here is derived from an EMBL/GenBank/DDBJ whole genome shotgun (WGS) entry which is preliminary data.</text>
</comment>
<sequence length="157" mass="17928">MNSSLNTVYNKKSTTQSFLYDALLKKCLSSSRLIDTGQRALYSNIVTLPMNFVQFKRKSLTQLQYSKKYECHFCNSRKIEETTGDGRLSCNLFQFEKAWSSKIGPAKRCSLLSALLKRWMNYDVLKCDNCCFSSLLAESLLSDHFCRQASGSVINLN</sequence>
<proteinExistence type="predicted"/>
<dbReference type="AlphaFoldDB" id="A0A0V1A3Y9"/>
<name>A0A0V1A3Y9_9BILA</name>
<organism evidence="1 2">
    <name type="scientific">Trichinella patagoniensis</name>
    <dbReference type="NCBI Taxonomy" id="990121"/>
    <lineage>
        <taxon>Eukaryota</taxon>
        <taxon>Metazoa</taxon>
        <taxon>Ecdysozoa</taxon>
        <taxon>Nematoda</taxon>
        <taxon>Enoplea</taxon>
        <taxon>Dorylaimia</taxon>
        <taxon>Trichinellida</taxon>
        <taxon>Trichinellidae</taxon>
        <taxon>Trichinella</taxon>
    </lineage>
</organism>
<evidence type="ECO:0000313" key="1">
    <source>
        <dbReference type="EMBL" id="KRY19517.1"/>
    </source>
</evidence>
<protein>
    <submittedName>
        <fullName evidence="1">Uncharacterized protein</fullName>
    </submittedName>
</protein>